<protein>
    <submittedName>
        <fullName evidence="2">Uncharacterized protein</fullName>
    </submittedName>
</protein>
<name>K1LI82_9LACT</name>
<dbReference type="AlphaFoldDB" id="K1LI82"/>
<keyword evidence="3" id="KW-1185">Reference proteome</keyword>
<keyword evidence="1" id="KW-0812">Transmembrane</keyword>
<comment type="caution">
    <text evidence="2">The sequence shown here is derived from an EMBL/GenBank/DDBJ whole genome shotgun (WGS) entry which is preliminary data.</text>
</comment>
<dbReference type="STRING" id="883112.HMPREF9707_01254"/>
<dbReference type="EMBL" id="AGZE01000033">
    <property type="protein sequence ID" value="EKB54326.1"/>
    <property type="molecule type" value="Genomic_DNA"/>
</dbReference>
<organism evidence="2 3">
    <name type="scientific">Falseniella ignava CCUG 37419</name>
    <dbReference type="NCBI Taxonomy" id="883112"/>
    <lineage>
        <taxon>Bacteria</taxon>
        <taxon>Bacillati</taxon>
        <taxon>Bacillota</taxon>
        <taxon>Bacilli</taxon>
        <taxon>Lactobacillales</taxon>
        <taxon>Aerococcaceae</taxon>
        <taxon>Falseniella</taxon>
    </lineage>
</organism>
<reference evidence="2 3" key="1">
    <citation type="submission" date="2012-07" db="EMBL/GenBank/DDBJ databases">
        <title>The Genome Sequence of Facklamia ignava CCUG 37419.</title>
        <authorList>
            <consortium name="The Broad Institute Genome Sequencing Platform"/>
            <person name="Earl A."/>
            <person name="Ward D."/>
            <person name="Feldgarden M."/>
            <person name="Gevers D."/>
            <person name="Huys G."/>
            <person name="Walker B."/>
            <person name="Young S.K."/>
            <person name="Zeng Q."/>
            <person name="Gargeya S."/>
            <person name="Fitzgerald M."/>
            <person name="Haas B."/>
            <person name="Abouelleil A."/>
            <person name="Alvarado L."/>
            <person name="Arachchi H.M."/>
            <person name="Berlin A.M."/>
            <person name="Chapman S.B."/>
            <person name="Goldberg J."/>
            <person name="Griggs A."/>
            <person name="Gujja S."/>
            <person name="Hansen M."/>
            <person name="Howarth C."/>
            <person name="Imamovic A."/>
            <person name="Larimer J."/>
            <person name="McCowen C."/>
            <person name="Montmayeur A."/>
            <person name="Murphy C."/>
            <person name="Neiman D."/>
            <person name="Pearson M."/>
            <person name="Priest M."/>
            <person name="Roberts A."/>
            <person name="Saif S."/>
            <person name="Shea T."/>
            <person name="Sisk P."/>
            <person name="Sykes S."/>
            <person name="Wortman J."/>
            <person name="Nusbaum C."/>
            <person name="Birren B."/>
        </authorList>
    </citation>
    <scope>NUCLEOTIDE SEQUENCE [LARGE SCALE GENOMIC DNA]</scope>
    <source>
        <strain evidence="2 3">CCUG 37419</strain>
    </source>
</reference>
<dbReference type="Proteomes" id="UP000005147">
    <property type="component" value="Unassembled WGS sequence"/>
</dbReference>
<evidence type="ECO:0000313" key="2">
    <source>
        <dbReference type="EMBL" id="EKB54326.1"/>
    </source>
</evidence>
<accession>K1LI82</accession>
<proteinExistence type="predicted"/>
<evidence type="ECO:0000256" key="1">
    <source>
        <dbReference type="SAM" id="Phobius"/>
    </source>
</evidence>
<gene>
    <name evidence="2" type="ORF">HMPREF9707_01254</name>
</gene>
<evidence type="ECO:0000313" key="3">
    <source>
        <dbReference type="Proteomes" id="UP000005147"/>
    </source>
</evidence>
<keyword evidence="1" id="KW-1133">Transmembrane helix</keyword>
<keyword evidence="1" id="KW-0472">Membrane</keyword>
<sequence length="116" mass="13225">MQTNRKEESIIKKFLKWLIISVLLNLSIITPVYAVNESEEIIETHEIINYIPPIQNMVRGVTRNWVGTHAYVVNNINGYHYGGWVPLVETLPTGHCVYMGLATLLGADYNLFSYVT</sequence>
<dbReference type="HOGENOM" id="CLU_2093188_0_0_9"/>
<feature type="transmembrane region" description="Helical" evidence="1">
    <location>
        <begin position="14"/>
        <end position="34"/>
    </location>
</feature>